<protein>
    <submittedName>
        <fullName evidence="1">Uncharacterized protein</fullName>
    </submittedName>
</protein>
<reference evidence="1 2" key="1">
    <citation type="submission" date="2024-02" db="EMBL/GenBank/DDBJ databases">
        <title>De novo assembly and annotation of 12 fungi associated with fruit tree decline syndrome in Ontario, Canada.</title>
        <authorList>
            <person name="Sulman M."/>
            <person name="Ellouze W."/>
            <person name="Ilyukhin E."/>
        </authorList>
    </citation>
    <scope>NUCLEOTIDE SEQUENCE [LARGE SCALE GENOMIC DNA]</scope>
    <source>
        <strain evidence="1 2">M11/M66-122</strain>
    </source>
</reference>
<evidence type="ECO:0000313" key="2">
    <source>
        <dbReference type="Proteomes" id="UP001320420"/>
    </source>
</evidence>
<sequence length="130" mass="14336">MALLLPRKFSFGGVETTPAVFISPYSAYDQSETVPPETLNTADRAVQNLKEAGLTAVLHVPGQASYEDRVGSYWSLTPRLRPWAFVQPRNAKELSRAVQALVRTHGCSFAVRRSVFFGLRLVDGAREGNV</sequence>
<accession>A0AAN9VAK7</accession>
<comment type="caution">
    <text evidence="1">The sequence shown here is derived from an EMBL/GenBank/DDBJ whole genome shotgun (WGS) entry which is preliminary data.</text>
</comment>
<name>A0AAN9VAK7_9PEZI</name>
<organism evidence="1 2">
    <name type="scientific">Diatrype stigma</name>
    <dbReference type="NCBI Taxonomy" id="117547"/>
    <lineage>
        <taxon>Eukaryota</taxon>
        <taxon>Fungi</taxon>
        <taxon>Dikarya</taxon>
        <taxon>Ascomycota</taxon>
        <taxon>Pezizomycotina</taxon>
        <taxon>Sordariomycetes</taxon>
        <taxon>Xylariomycetidae</taxon>
        <taxon>Xylariales</taxon>
        <taxon>Diatrypaceae</taxon>
        <taxon>Diatrype</taxon>
    </lineage>
</organism>
<dbReference type="InterPro" id="IPR016169">
    <property type="entry name" value="FAD-bd_PCMH_sub2"/>
</dbReference>
<gene>
    <name evidence="1" type="ORF">SLS62_000634</name>
</gene>
<dbReference type="Proteomes" id="UP001320420">
    <property type="component" value="Unassembled WGS sequence"/>
</dbReference>
<keyword evidence="2" id="KW-1185">Reference proteome</keyword>
<evidence type="ECO:0000313" key="1">
    <source>
        <dbReference type="EMBL" id="KAK7757619.1"/>
    </source>
</evidence>
<proteinExistence type="predicted"/>
<dbReference type="Gene3D" id="3.30.465.10">
    <property type="match status" value="1"/>
</dbReference>
<dbReference type="AlphaFoldDB" id="A0AAN9VAK7"/>
<dbReference type="EMBL" id="JAKJXP020000002">
    <property type="protein sequence ID" value="KAK7757619.1"/>
    <property type="molecule type" value="Genomic_DNA"/>
</dbReference>